<gene>
    <name evidence="1" type="ORF">GPA26_09150</name>
</gene>
<evidence type="ECO:0000313" key="1">
    <source>
        <dbReference type="EMBL" id="NMF88647.1"/>
    </source>
</evidence>
<dbReference type="EMBL" id="WTVR01000014">
    <property type="protein sequence ID" value="NMF88647.1"/>
    <property type="molecule type" value="Genomic_DNA"/>
</dbReference>
<comment type="caution">
    <text evidence="1">The sequence shown here is derived from an EMBL/GenBank/DDBJ whole genome shotgun (WGS) entry which is preliminary data.</text>
</comment>
<evidence type="ECO:0000313" key="2">
    <source>
        <dbReference type="Proteomes" id="UP000652074"/>
    </source>
</evidence>
<proteinExistence type="predicted"/>
<reference evidence="1 2" key="1">
    <citation type="submission" date="2019-12" db="EMBL/GenBank/DDBJ databases">
        <title>Comparative genomics gives insights into the taxonomy of the Azoarcus-Aromatoleum group and reveals separate origins of nif in the plant-associated Azoarcus and non-plant-associated Aromatoleum sub-groups.</title>
        <authorList>
            <person name="Lafos M."/>
            <person name="Maluk M."/>
            <person name="Batista M."/>
            <person name="Junghare M."/>
            <person name="Carmona M."/>
            <person name="Faoro H."/>
            <person name="Cruz L.M."/>
            <person name="Battistoni F."/>
            <person name="De Souza E."/>
            <person name="Pedrosa F."/>
            <person name="Chen W.-M."/>
            <person name="Poole P.S."/>
            <person name="Dixon R.A."/>
            <person name="James E.K."/>
        </authorList>
    </citation>
    <scope>NUCLEOTIDE SEQUENCE [LARGE SCALE GENOMIC DNA]</scope>
    <source>
        <strain evidence="1 2">ToN1</strain>
    </source>
</reference>
<name>A0ABX1MU57_9RHOO</name>
<protein>
    <submittedName>
        <fullName evidence="1">Uncharacterized protein</fullName>
    </submittedName>
</protein>
<keyword evidence="2" id="KW-1185">Reference proteome</keyword>
<dbReference type="Proteomes" id="UP000652074">
    <property type="component" value="Unassembled WGS sequence"/>
</dbReference>
<sequence>MELLTDVGKFQDEDDGGGNACRVYLEYRADYDPQFSSSESRATHARQAP</sequence>
<organism evidence="1 2">
    <name type="scientific">Aromatoleum petrolei</name>
    <dbReference type="NCBI Taxonomy" id="76116"/>
    <lineage>
        <taxon>Bacteria</taxon>
        <taxon>Pseudomonadati</taxon>
        <taxon>Pseudomonadota</taxon>
        <taxon>Betaproteobacteria</taxon>
        <taxon>Rhodocyclales</taxon>
        <taxon>Rhodocyclaceae</taxon>
        <taxon>Aromatoleum</taxon>
    </lineage>
</organism>
<accession>A0ABX1MU57</accession>